<feature type="domain" description="LpxI N-terminal" evidence="2">
    <location>
        <begin position="9"/>
        <end position="148"/>
    </location>
</feature>
<dbReference type="Gene3D" id="3.40.50.20">
    <property type="match status" value="1"/>
</dbReference>
<evidence type="ECO:0008006" key="5">
    <source>
        <dbReference type="Google" id="ProtNLM"/>
    </source>
</evidence>
<protein>
    <recommendedName>
        <fullName evidence="5">DUF1009 domain-containing protein</fullName>
    </recommendedName>
</protein>
<dbReference type="KEGG" id="aagg:ETAA8_49650"/>
<organism evidence="3 4">
    <name type="scientific">Anatilimnocola aggregata</name>
    <dbReference type="NCBI Taxonomy" id="2528021"/>
    <lineage>
        <taxon>Bacteria</taxon>
        <taxon>Pseudomonadati</taxon>
        <taxon>Planctomycetota</taxon>
        <taxon>Planctomycetia</taxon>
        <taxon>Pirellulales</taxon>
        <taxon>Pirellulaceae</taxon>
        <taxon>Anatilimnocola</taxon>
    </lineage>
</organism>
<dbReference type="Pfam" id="PF06230">
    <property type="entry name" value="LpxI_C"/>
    <property type="match status" value="1"/>
</dbReference>
<dbReference type="OrthoDB" id="9789836at2"/>
<dbReference type="InterPro" id="IPR043167">
    <property type="entry name" value="LpxI_C_sf"/>
</dbReference>
<dbReference type="Proteomes" id="UP000315017">
    <property type="component" value="Chromosome"/>
</dbReference>
<dbReference type="InterPro" id="IPR010415">
    <property type="entry name" value="LpxI_C"/>
</dbReference>
<evidence type="ECO:0000259" key="2">
    <source>
        <dbReference type="Pfam" id="PF17930"/>
    </source>
</evidence>
<proteinExistence type="predicted"/>
<evidence type="ECO:0000259" key="1">
    <source>
        <dbReference type="Pfam" id="PF06230"/>
    </source>
</evidence>
<accession>A0A517YI06</accession>
<keyword evidence="4" id="KW-1185">Reference proteome</keyword>
<gene>
    <name evidence="3" type="ORF">ETAA8_49650</name>
</gene>
<dbReference type="AlphaFoldDB" id="A0A517YI06"/>
<dbReference type="Pfam" id="PF17930">
    <property type="entry name" value="LpxI_N"/>
    <property type="match status" value="1"/>
</dbReference>
<sequence length="289" mass="31534">MTISPPNSIGLIAAWGRYPFVIAEALKAQGTIVHCIGIAGHADPQLKSLCDSYRQFGVARLGGAIRHFSRLGVSRATLAGKIFKHKVLYSRFGWLSLVPDLRTVLAFTPAYLTRRRDRKDDTLLGIIVDEFAKDGIHMAPATDFAPQLLVPPGVLTRRQPTKLEHEDIRFGWRIAKDLGRHDVGQSVAVKGQAVLAVEAVEGTDECIRRAGLLCRQGGFALVKVAKPQQDMRFDVPTIGIGTIETLAQSHGKLLAIEAGKTIVLDQDEVVRLANHHGIAIVAIDDAQFE</sequence>
<reference evidence="3 4" key="1">
    <citation type="submission" date="2019-02" db="EMBL/GenBank/DDBJ databases">
        <title>Deep-cultivation of Planctomycetes and their phenomic and genomic characterization uncovers novel biology.</title>
        <authorList>
            <person name="Wiegand S."/>
            <person name="Jogler M."/>
            <person name="Boedeker C."/>
            <person name="Pinto D."/>
            <person name="Vollmers J."/>
            <person name="Rivas-Marin E."/>
            <person name="Kohn T."/>
            <person name="Peeters S.H."/>
            <person name="Heuer A."/>
            <person name="Rast P."/>
            <person name="Oberbeckmann S."/>
            <person name="Bunk B."/>
            <person name="Jeske O."/>
            <person name="Meyerdierks A."/>
            <person name="Storesund J.E."/>
            <person name="Kallscheuer N."/>
            <person name="Luecker S."/>
            <person name="Lage O.M."/>
            <person name="Pohl T."/>
            <person name="Merkel B.J."/>
            <person name="Hornburger P."/>
            <person name="Mueller R.-W."/>
            <person name="Bruemmer F."/>
            <person name="Labrenz M."/>
            <person name="Spormann A.M."/>
            <person name="Op den Camp H."/>
            <person name="Overmann J."/>
            <person name="Amann R."/>
            <person name="Jetten M.S.M."/>
            <person name="Mascher T."/>
            <person name="Medema M.H."/>
            <person name="Devos D.P."/>
            <person name="Kaster A.-K."/>
            <person name="Ovreas L."/>
            <person name="Rohde M."/>
            <person name="Galperin M.Y."/>
            <person name="Jogler C."/>
        </authorList>
    </citation>
    <scope>NUCLEOTIDE SEQUENCE [LARGE SCALE GENOMIC DNA]</scope>
    <source>
        <strain evidence="3 4">ETA_A8</strain>
    </source>
</reference>
<dbReference type="PANTHER" id="PTHR39962">
    <property type="entry name" value="BLL4848 PROTEIN"/>
    <property type="match status" value="1"/>
</dbReference>
<evidence type="ECO:0000313" key="4">
    <source>
        <dbReference type="Proteomes" id="UP000315017"/>
    </source>
</evidence>
<dbReference type="RefSeq" id="WP_145094321.1">
    <property type="nucleotide sequence ID" value="NZ_CP036274.1"/>
</dbReference>
<name>A0A517YI06_9BACT</name>
<dbReference type="EMBL" id="CP036274">
    <property type="protein sequence ID" value="QDU29849.1"/>
    <property type="molecule type" value="Genomic_DNA"/>
</dbReference>
<dbReference type="Gene3D" id="3.40.140.80">
    <property type="match status" value="1"/>
</dbReference>
<dbReference type="InterPro" id="IPR041255">
    <property type="entry name" value="LpxI_N"/>
</dbReference>
<evidence type="ECO:0000313" key="3">
    <source>
        <dbReference type="EMBL" id="QDU29849.1"/>
    </source>
</evidence>
<dbReference type="PANTHER" id="PTHR39962:SF1">
    <property type="entry name" value="LPXI FAMILY PROTEIN"/>
    <property type="match status" value="1"/>
</dbReference>
<dbReference type="InterPro" id="IPR053174">
    <property type="entry name" value="LpxI"/>
</dbReference>
<feature type="domain" description="LpxI C-terminal" evidence="1">
    <location>
        <begin position="151"/>
        <end position="281"/>
    </location>
</feature>